<evidence type="ECO:0000256" key="11">
    <source>
        <dbReference type="ARBA" id="ARBA00023049"/>
    </source>
</evidence>
<dbReference type="PANTHER" id="PTHR39188:SF3">
    <property type="entry name" value="STAGE IV SPORULATION PROTEIN FB"/>
    <property type="match status" value="1"/>
</dbReference>
<keyword evidence="5 14" id="KW-0812">Transmembrane</keyword>
<feature type="transmembrane region" description="Helical" evidence="14">
    <location>
        <begin position="137"/>
        <end position="154"/>
    </location>
</feature>
<feature type="domain" description="CBS" evidence="18">
    <location>
        <begin position="303"/>
        <end position="359"/>
    </location>
</feature>
<comment type="subcellular location">
    <subcellularLocation>
        <location evidence="1 14">Cell membrane</location>
        <topology evidence="1 14">Multi-pass membrane protein</topology>
    </subcellularLocation>
</comment>
<dbReference type="SUPFAM" id="SSF54631">
    <property type="entry name" value="CBS-domain pair"/>
    <property type="match status" value="1"/>
</dbReference>
<comment type="cofactor">
    <cofactor evidence="14 16">
        <name>Zn(2+)</name>
        <dbReference type="ChEBI" id="CHEBI:29105"/>
    </cofactor>
    <text evidence="14 16">Binds 1 zinc ion per subunit.</text>
</comment>
<evidence type="ECO:0000256" key="15">
    <source>
        <dbReference type="PIRSR" id="PIRSR006404-1"/>
    </source>
</evidence>
<evidence type="ECO:0000256" key="10">
    <source>
        <dbReference type="ARBA" id="ARBA00022989"/>
    </source>
</evidence>
<evidence type="ECO:0000259" key="18">
    <source>
        <dbReference type="PROSITE" id="PS51371"/>
    </source>
</evidence>
<keyword evidence="4 14" id="KW-0645">Protease</keyword>
<dbReference type="CDD" id="cd06164">
    <property type="entry name" value="S2P-M50_SpoIVFB_CBS"/>
    <property type="match status" value="1"/>
</dbReference>
<feature type="transmembrane region" description="Helical" evidence="14">
    <location>
        <begin position="175"/>
        <end position="197"/>
    </location>
</feature>
<dbReference type="PIRSF" id="PIRSF006404">
    <property type="entry name" value="UCP006404_Pept_M50_CBS"/>
    <property type="match status" value="1"/>
</dbReference>
<evidence type="ECO:0000256" key="1">
    <source>
        <dbReference type="ARBA" id="ARBA00004651"/>
    </source>
</evidence>
<dbReference type="PROSITE" id="PS51371">
    <property type="entry name" value="CBS"/>
    <property type="match status" value="1"/>
</dbReference>
<evidence type="ECO:0000313" key="20">
    <source>
        <dbReference type="Proteomes" id="UP000076023"/>
    </source>
</evidence>
<dbReference type="GO" id="GO:0008237">
    <property type="term" value="F:metallopeptidase activity"/>
    <property type="evidence" value="ECO:0007669"/>
    <property type="project" value="UniProtKB-UniRule"/>
</dbReference>
<feature type="active site" evidence="15">
    <location>
        <position position="59"/>
    </location>
</feature>
<organism evidence="19 20">
    <name type="scientific">Terrimicrobium sacchariphilum</name>
    <dbReference type="NCBI Taxonomy" id="690879"/>
    <lineage>
        <taxon>Bacteria</taxon>
        <taxon>Pseudomonadati</taxon>
        <taxon>Verrucomicrobiota</taxon>
        <taxon>Terrimicrobiia</taxon>
        <taxon>Terrimicrobiales</taxon>
        <taxon>Terrimicrobiaceae</taxon>
        <taxon>Terrimicrobium</taxon>
    </lineage>
</organism>
<evidence type="ECO:0000256" key="12">
    <source>
        <dbReference type="ARBA" id="ARBA00023122"/>
    </source>
</evidence>
<dbReference type="InterPro" id="IPR046342">
    <property type="entry name" value="CBS_dom_sf"/>
</dbReference>
<keyword evidence="9 14" id="KW-0862">Zinc</keyword>
<keyword evidence="11 14" id="KW-0482">Metalloprotease</keyword>
<feature type="binding site" evidence="16">
    <location>
        <position position="62"/>
    </location>
    <ligand>
        <name>Zn(2+)</name>
        <dbReference type="ChEBI" id="CHEBI:29105"/>
        <note>catalytic</note>
    </ligand>
</feature>
<dbReference type="GO" id="GO:0005886">
    <property type="term" value="C:plasma membrane"/>
    <property type="evidence" value="ECO:0007669"/>
    <property type="project" value="UniProtKB-SubCell"/>
</dbReference>
<sequence length="359" mass="39429">MKWSFRIASVAGIEVRIHVTFLLILGVFALLFANDGGLEAAVFGTLFFLALFFCVVLHEFGHAFAARAYGIRTPDITLYPIGGVARLERMPTSPWHEFVIALAGPAVNVAIAGVLWLGVVRGYSIKDLLSPHLDGDFWSALLRINIVLVMFNMIPAFPMDGGRVVRALLATRLPYAMATLIAARIGQAIAIAFVVASFTDFEFASPMLLVIGMFVFMGAQQELNFARLRQSAQSVRVADAMLGRFEVLPDDLRVGELASRLLISNQEVFIFADDDMLYRGLALREELVQGVRQLPEGAFAQSLSRNVSPVRANASMHEVLEVMQKSQEPFLPVINGAGQVVGLVGIDQMQELVRLAKRH</sequence>
<evidence type="ECO:0000256" key="9">
    <source>
        <dbReference type="ARBA" id="ARBA00022833"/>
    </source>
</evidence>
<dbReference type="InParanoid" id="A0A146G978"/>
<keyword evidence="6 14" id="KW-0479">Metal-binding</keyword>
<comment type="similarity">
    <text evidence="2 14">Belongs to the peptidase M50B family.</text>
</comment>
<dbReference type="GO" id="GO:0046872">
    <property type="term" value="F:metal ion binding"/>
    <property type="evidence" value="ECO:0007669"/>
    <property type="project" value="UniProtKB-UniRule"/>
</dbReference>
<comment type="caution">
    <text evidence="19">The sequence shown here is derived from an EMBL/GenBank/DDBJ whole genome shotgun (WGS) entry which is preliminary data.</text>
</comment>
<feature type="binding site" evidence="16">
    <location>
        <position position="160"/>
    </location>
    <ligand>
        <name>Zn(2+)</name>
        <dbReference type="ChEBI" id="CHEBI:29105"/>
        <note>catalytic</note>
    </ligand>
</feature>
<dbReference type="Gene3D" id="3.10.580.10">
    <property type="entry name" value="CBS-domain"/>
    <property type="match status" value="1"/>
</dbReference>
<evidence type="ECO:0000256" key="2">
    <source>
        <dbReference type="ARBA" id="ARBA00007931"/>
    </source>
</evidence>
<dbReference type="OrthoDB" id="9800627at2"/>
<dbReference type="InterPro" id="IPR008915">
    <property type="entry name" value="Peptidase_M50"/>
</dbReference>
<keyword evidence="10 14" id="KW-1133">Transmembrane helix</keyword>
<dbReference type="GO" id="GO:0006508">
    <property type="term" value="P:proteolysis"/>
    <property type="evidence" value="ECO:0007669"/>
    <property type="project" value="UniProtKB-KW"/>
</dbReference>
<feature type="transmembrane region" description="Helical" evidence="14">
    <location>
        <begin position="38"/>
        <end position="57"/>
    </location>
</feature>
<evidence type="ECO:0000256" key="7">
    <source>
        <dbReference type="ARBA" id="ARBA00022737"/>
    </source>
</evidence>
<evidence type="ECO:0000256" key="3">
    <source>
        <dbReference type="ARBA" id="ARBA00022475"/>
    </source>
</evidence>
<evidence type="ECO:0000256" key="6">
    <source>
        <dbReference type="ARBA" id="ARBA00022723"/>
    </source>
</evidence>
<protein>
    <recommendedName>
        <fullName evidence="14">Zinc metalloprotease</fullName>
    </recommendedName>
</protein>
<keyword evidence="13 14" id="KW-0472">Membrane</keyword>
<dbReference type="Proteomes" id="UP000076023">
    <property type="component" value="Unassembled WGS sequence"/>
</dbReference>
<evidence type="ECO:0000256" key="17">
    <source>
        <dbReference type="PROSITE-ProRule" id="PRU00703"/>
    </source>
</evidence>
<reference evidence="20" key="1">
    <citation type="journal article" date="2017" name="Genome Announc.">
        <title>Draft Genome Sequence of Terrimicrobium sacchariphilum NM-5T, a Facultative Anaerobic Soil Bacterium of the Class Spartobacteria.</title>
        <authorList>
            <person name="Qiu Y.L."/>
            <person name="Tourlousse D.M."/>
            <person name="Matsuura N."/>
            <person name="Ohashi A."/>
            <person name="Sekiguchi Y."/>
        </authorList>
    </citation>
    <scope>NUCLEOTIDE SEQUENCE [LARGE SCALE GENOMIC DNA]</scope>
    <source>
        <strain evidence="20">NM-5</strain>
    </source>
</reference>
<proteinExistence type="inferred from homology"/>
<evidence type="ECO:0000313" key="19">
    <source>
        <dbReference type="EMBL" id="GAT33218.1"/>
    </source>
</evidence>
<keyword evidence="7" id="KW-0677">Repeat</keyword>
<evidence type="ECO:0000256" key="4">
    <source>
        <dbReference type="ARBA" id="ARBA00022670"/>
    </source>
</evidence>
<dbReference type="Pfam" id="PF02163">
    <property type="entry name" value="Peptidase_M50"/>
    <property type="match status" value="2"/>
</dbReference>
<evidence type="ECO:0000256" key="16">
    <source>
        <dbReference type="PIRSR" id="PIRSR006404-2"/>
    </source>
</evidence>
<dbReference type="InterPro" id="IPR016483">
    <property type="entry name" value="UCP006404_Pept_M50_CBS"/>
</dbReference>
<keyword evidence="12 17" id="KW-0129">CBS domain</keyword>
<evidence type="ECO:0000256" key="14">
    <source>
        <dbReference type="PIRNR" id="PIRNR006404"/>
    </source>
</evidence>
<name>A0A146G978_TERSA</name>
<keyword evidence="3 14" id="KW-1003">Cell membrane</keyword>
<dbReference type="EMBL" id="BDCO01000002">
    <property type="protein sequence ID" value="GAT33218.1"/>
    <property type="molecule type" value="Genomic_DNA"/>
</dbReference>
<dbReference type="STRING" id="690879.TSACC_21628"/>
<evidence type="ECO:0000256" key="5">
    <source>
        <dbReference type="ARBA" id="ARBA00022692"/>
    </source>
</evidence>
<dbReference type="InterPro" id="IPR000644">
    <property type="entry name" value="CBS_dom"/>
</dbReference>
<dbReference type="PANTHER" id="PTHR39188">
    <property type="entry name" value="MEMBRANE-ASSOCIATED ZINC METALLOPROTEASE M50B"/>
    <property type="match status" value="1"/>
</dbReference>
<evidence type="ECO:0000256" key="8">
    <source>
        <dbReference type="ARBA" id="ARBA00022801"/>
    </source>
</evidence>
<feature type="transmembrane region" description="Helical" evidence="14">
    <location>
        <begin position="98"/>
        <end position="117"/>
    </location>
</feature>
<dbReference type="AlphaFoldDB" id="A0A146G978"/>
<keyword evidence="20" id="KW-1185">Reference proteome</keyword>
<accession>A0A146G978</accession>
<feature type="transmembrane region" description="Helical" evidence="14">
    <location>
        <begin position="203"/>
        <end position="219"/>
    </location>
</feature>
<keyword evidence="8 14" id="KW-0378">Hydrolase</keyword>
<feature type="binding site" evidence="16">
    <location>
        <position position="58"/>
    </location>
    <ligand>
        <name>Zn(2+)</name>
        <dbReference type="ChEBI" id="CHEBI:29105"/>
        <note>catalytic</note>
    </ligand>
</feature>
<dbReference type="RefSeq" id="WP_075078979.1">
    <property type="nucleotide sequence ID" value="NZ_BDCO01000002.1"/>
</dbReference>
<gene>
    <name evidence="19" type="ORF">TSACC_21628</name>
</gene>
<evidence type="ECO:0000256" key="13">
    <source>
        <dbReference type="ARBA" id="ARBA00023136"/>
    </source>
</evidence>
<feature type="transmembrane region" description="Helical" evidence="14">
    <location>
        <begin position="7"/>
        <end position="32"/>
    </location>
</feature>